<feature type="domain" description="PPM-type phosphatase" evidence="3">
    <location>
        <begin position="112"/>
        <end position="323"/>
    </location>
</feature>
<evidence type="ECO:0000256" key="2">
    <source>
        <dbReference type="SAM" id="MobiDB-lite"/>
    </source>
</evidence>
<protein>
    <submittedName>
        <fullName evidence="4">Serine/threonine-protein phosphatase</fullName>
    </submittedName>
</protein>
<organism evidence="4 5">
    <name type="scientific">Pseudokineococcus marinus</name>
    <dbReference type="NCBI Taxonomy" id="351215"/>
    <lineage>
        <taxon>Bacteria</taxon>
        <taxon>Bacillati</taxon>
        <taxon>Actinomycetota</taxon>
        <taxon>Actinomycetes</taxon>
        <taxon>Kineosporiales</taxon>
        <taxon>Kineosporiaceae</taxon>
        <taxon>Pseudokineococcus</taxon>
    </lineage>
</organism>
<dbReference type="Gene3D" id="3.30.565.10">
    <property type="entry name" value="Histidine kinase-like ATPase, C-terminal domain"/>
    <property type="match status" value="1"/>
</dbReference>
<dbReference type="RefSeq" id="WP_171202506.1">
    <property type="nucleotide sequence ID" value="NZ_JABEMA010000059.1"/>
</dbReference>
<evidence type="ECO:0000256" key="1">
    <source>
        <dbReference type="ARBA" id="ARBA00022801"/>
    </source>
</evidence>
<dbReference type="GO" id="GO:0016791">
    <property type="term" value="F:phosphatase activity"/>
    <property type="evidence" value="ECO:0007669"/>
    <property type="project" value="TreeGrafter"/>
</dbReference>
<dbReference type="SMART" id="SM00331">
    <property type="entry name" value="PP2C_SIG"/>
    <property type="match status" value="1"/>
</dbReference>
<dbReference type="InterPro" id="IPR036457">
    <property type="entry name" value="PPM-type-like_dom_sf"/>
</dbReference>
<sequence length="462" mass="48323">PGAGPSASGWLAGLLDGLLVEPADDAARGGGPRPVLSVPVPGRDGVLGLLVVADAPAGGGEGLDDDDVDLVVEVARRLGLSLASARLHEQQHLLAEALQRSMLPEQPHVPDLDVWSYYVPSADHAQVGGDWFDVMTPGPDAVGLVVGDVVGHDIEAAAAMGQLRSVVRAYAHEQEEPGTVLMRVDQLVAGMRIRRSASLLYARLEDLGDGTWEVSWSRAGHLPPVLVQAGRARALSGGEGVLVGVGDRPRSTAVVEAGPGDVLVLCTDGLVERRSRSLRDGVAALVEACEGAWGTDAAGTGEHLLEVLGDVPEDDLAVVVVRVPGPAPTRPGPRRRRWQLPGDPGSVARARRKASRLGRLWGLPSTAQAELVVSELVGNAVLHGWGPVGLRLQHDERGLLVEVDDANPAPPGVVAERREGPGGFGLHVVERLSDWGWRHSGTGKTVWARLPDQPSTAGGGRG</sequence>
<dbReference type="PANTHER" id="PTHR43156:SF2">
    <property type="entry name" value="STAGE II SPORULATION PROTEIN E"/>
    <property type="match status" value="1"/>
</dbReference>
<dbReference type="Pfam" id="PF07228">
    <property type="entry name" value="SpoIIE"/>
    <property type="match status" value="1"/>
</dbReference>
<reference evidence="4 5" key="1">
    <citation type="submission" date="2020-05" db="EMBL/GenBank/DDBJ databases">
        <title>MicrobeNet Type strains.</title>
        <authorList>
            <person name="Nicholson A.C."/>
        </authorList>
    </citation>
    <scope>NUCLEOTIDE SEQUENCE [LARGE SCALE GENOMIC DNA]</scope>
    <source>
        <strain evidence="4 5">JCM 14547</strain>
    </source>
</reference>
<keyword evidence="5" id="KW-1185">Reference proteome</keyword>
<feature type="non-terminal residue" evidence="4">
    <location>
        <position position="1"/>
    </location>
</feature>
<dbReference type="InterPro" id="IPR029016">
    <property type="entry name" value="GAF-like_dom_sf"/>
</dbReference>
<evidence type="ECO:0000313" key="5">
    <source>
        <dbReference type="Proteomes" id="UP000555552"/>
    </source>
</evidence>
<dbReference type="InterPro" id="IPR052016">
    <property type="entry name" value="Bact_Sigma-Reg"/>
</dbReference>
<dbReference type="SUPFAM" id="SSF55781">
    <property type="entry name" value="GAF domain-like"/>
    <property type="match status" value="1"/>
</dbReference>
<dbReference type="EMBL" id="JABEMA010000059">
    <property type="protein sequence ID" value="NNH22668.1"/>
    <property type="molecule type" value="Genomic_DNA"/>
</dbReference>
<dbReference type="Pfam" id="PF13581">
    <property type="entry name" value="HATPase_c_2"/>
    <property type="match status" value="1"/>
</dbReference>
<evidence type="ECO:0000313" key="4">
    <source>
        <dbReference type="EMBL" id="NNH22668.1"/>
    </source>
</evidence>
<accession>A0A849BYT2</accession>
<dbReference type="Gene3D" id="3.60.40.10">
    <property type="entry name" value="PPM-type phosphatase domain"/>
    <property type="match status" value="1"/>
</dbReference>
<dbReference type="Gene3D" id="3.30.450.40">
    <property type="match status" value="1"/>
</dbReference>
<gene>
    <name evidence="4" type="ORF">HLB09_06070</name>
</gene>
<evidence type="ECO:0000259" key="3">
    <source>
        <dbReference type="SMART" id="SM00331"/>
    </source>
</evidence>
<dbReference type="InterPro" id="IPR003594">
    <property type="entry name" value="HATPase_dom"/>
</dbReference>
<dbReference type="PANTHER" id="PTHR43156">
    <property type="entry name" value="STAGE II SPORULATION PROTEIN E-RELATED"/>
    <property type="match status" value="1"/>
</dbReference>
<dbReference type="SUPFAM" id="SSF81606">
    <property type="entry name" value="PP2C-like"/>
    <property type="match status" value="1"/>
</dbReference>
<comment type="caution">
    <text evidence="4">The sequence shown here is derived from an EMBL/GenBank/DDBJ whole genome shotgun (WGS) entry which is preliminary data.</text>
</comment>
<dbReference type="InterPro" id="IPR001932">
    <property type="entry name" value="PPM-type_phosphatase-like_dom"/>
</dbReference>
<name>A0A849BYT2_9ACTN</name>
<dbReference type="AlphaFoldDB" id="A0A849BYT2"/>
<proteinExistence type="predicted"/>
<feature type="region of interest" description="Disordered" evidence="2">
    <location>
        <begin position="325"/>
        <end position="345"/>
    </location>
</feature>
<dbReference type="Proteomes" id="UP000555552">
    <property type="component" value="Unassembled WGS sequence"/>
</dbReference>
<dbReference type="CDD" id="cd16936">
    <property type="entry name" value="HATPase_RsbW-like"/>
    <property type="match status" value="1"/>
</dbReference>
<dbReference type="SUPFAM" id="SSF55874">
    <property type="entry name" value="ATPase domain of HSP90 chaperone/DNA topoisomerase II/histidine kinase"/>
    <property type="match status" value="1"/>
</dbReference>
<keyword evidence="1" id="KW-0378">Hydrolase</keyword>
<dbReference type="InterPro" id="IPR036890">
    <property type="entry name" value="HATPase_C_sf"/>
</dbReference>